<proteinExistence type="predicted"/>
<gene>
    <name evidence="7" type="ORF">H634G_02656</name>
</gene>
<dbReference type="PRINTS" id="PR00320">
    <property type="entry name" value="GPROTEINBRPT"/>
</dbReference>
<sequence>MAGRLRHIPAPLTRLKARIRQSFPNSSAFPSQKKPKAGKESTAPSTGPALGADPPLLAEQTSCGKQQGGNDTADDPMSRQEDQPGVICGISTEEEGQNHVAMATGDRTETRTSLSNKFSQDQSSHKSDENVNGINHQQKFWTDLPSDHLFELGEGLWNDAYHSLKIDEPELVSLYEEIMHQCWTPNSPKSSIASRPHSQEAVDNILEDNNKPLWAEQAKFLQVWMAEKDDPGRQCDKPFNAKQMIILFKDIVRPSALSMTGAAVPWVAACLAAKSLFRHGVLSGPVALGFIELLSKINGLRRLSLLLPGETTNTSNTTKSGQNRARDALVSLYAAVLLYIVRIACLTTDRSMIVEPGAIDQLSDRTRQMEGAFTASFDNKIGNELRDLFSQAEHAKHAEHPSTSSGGSENDNDKLPSNRVLSFEDAEEMLRGACHDEKLPEHLLKWILSTQEYCKFSRTENTDGNRVLCVSGSPGAGKSMVLLRIAQHLTRLQDPSSNDEKVACFLGNRSGFVLETPAAIVHSLIRQIIRHRPPLFHHLEKVYKLTRRQVLDRTTDAFAVFGVLFRILEDPECPEICFIVDAIDECCSDEDDVEGLDNLLRLICATIRRCPKARWVISMNPAIEKRVSLGESIVLDLDSKNMAAIFKQSVGSKVAAMVGDIRLPDDKKALLQERLAEKSQGNSLWVNTACKIMQHHPFLWDIMDVLEELPNDLEGLYNYSMATIRKLPPRTFQFCRQVLQIAAATYRPLYLWELHALAELPAVVDVKFIIAKGCFAFLELRDDLVRFVHSSARNYARKTLIQGSKARGDFVLRCLQFLPNHFRTAVAAESQTEQKEYIPLLCHYAEWYWMRHLSALISRDANEVPWEKLAAFLQQHLLAWIDRLVLAQGLAVALVQMIDLELVLKKYLDHDSGTQSPRAEFCLLLLQRTTLFLRFHQSTNSPPGVPASNSLIFYPTQPYSIEKLLSGKAPWLASPPVGRVMRPVCLALEGHQNWIRGCNYSGDGRYVATCSDDKTVRIWDSHTGELQVLLDRFDRRATRVTISSSGLLATSGGSVIQIWDYNLSVLEKIFEGNDLLPGVRFEISHLIFSPKGDQLAAAIGRTVFIWDTHTYRAKKWERETASSSDITILLVEDGRSEWSRPLENDTEKINGICFSPDSKSMASCSTDGTIKVWDIISDAPAHTLRCVPVSPYAAIDFSAHGLRFAAAEKSYPASSTEVWNIPGTGYDTLKQIMCCQSNPVLSLSYSPTEQFLMSSSTDGVARIWDLENASLPILDVPERAGDVIQPVKHESRVCSVTISASGKLISSASSDGQIHIWNGCTGRHKKPLDVGEERHSITWLTFSADESMLVATSTQGGILVWHLEASTQPRWCQAHAKWVRSAVFSPDGKLLASVSDDKDVKVWKLPSESQSSLEKQQSTTLKGHIGFVVCAAFSTDGKFLASGGSDCVRIWDLTSVTHQDGQSTTELSRFECHRDAVTALAFSPDGELLVSSSCDDVVKIWRRSTGQILHNLRCIQLDSLGITVNTSIYIHTNIGVFEVNDIPEDSTCPSTSCYSRSSRTRDSLSFPSWLSWGLSSSQDWIQWQGENRIHIPSEYRTTTGNSIWIEGCTAVIGCTSGEVLILKLTKDGDL</sequence>
<keyword evidence="2" id="KW-0677">Repeat</keyword>
<dbReference type="InterPro" id="IPR019775">
    <property type="entry name" value="WD40_repeat_CS"/>
</dbReference>
<feature type="repeat" description="WD" evidence="3">
    <location>
        <begin position="1233"/>
        <end position="1274"/>
    </location>
</feature>
<feature type="domain" description="Nephrocystin 3-like N-terminal" evidence="6">
    <location>
        <begin position="445"/>
        <end position="601"/>
    </location>
</feature>
<evidence type="ECO:0000259" key="5">
    <source>
        <dbReference type="Pfam" id="PF17100"/>
    </source>
</evidence>
<dbReference type="OrthoDB" id="4941157at2759"/>
<feature type="repeat" description="WD" evidence="3">
    <location>
        <begin position="988"/>
        <end position="1029"/>
    </location>
</feature>
<dbReference type="PANTHER" id="PTHR19848">
    <property type="entry name" value="WD40 REPEAT PROTEIN"/>
    <property type="match status" value="1"/>
</dbReference>
<dbReference type="PROSITE" id="PS50294">
    <property type="entry name" value="WD_REPEATS_REGION"/>
    <property type="match status" value="6"/>
</dbReference>
<dbReference type="SUPFAM" id="SSF52540">
    <property type="entry name" value="P-loop containing nucleoside triphosphate hydrolases"/>
    <property type="match status" value="1"/>
</dbReference>
<dbReference type="STRING" id="1291518.A0A0D9P5H2"/>
<evidence type="ECO:0000259" key="6">
    <source>
        <dbReference type="Pfam" id="PF24883"/>
    </source>
</evidence>
<dbReference type="InterPro" id="IPR036322">
    <property type="entry name" value="WD40_repeat_dom_sf"/>
</dbReference>
<feature type="compositionally biased region" description="Polar residues" evidence="4">
    <location>
        <begin position="111"/>
        <end position="122"/>
    </location>
</feature>
<dbReference type="InterPro" id="IPR056884">
    <property type="entry name" value="NPHP3-like_N"/>
</dbReference>
<keyword evidence="8" id="KW-1185">Reference proteome</keyword>
<evidence type="ECO:0000256" key="2">
    <source>
        <dbReference type="ARBA" id="ARBA00022737"/>
    </source>
</evidence>
<dbReference type="Pfam" id="PF24883">
    <property type="entry name" value="NPHP3_N"/>
    <property type="match status" value="1"/>
</dbReference>
<feature type="compositionally biased region" description="Polar residues" evidence="4">
    <location>
        <begin position="59"/>
        <end position="70"/>
    </location>
</feature>
<feature type="repeat" description="WD" evidence="3">
    <location>
        <begin position="1372"/>
        <end position="1413"/>
    </location>
</feature>
<dbReference type="Pfam" id="PF00400">
    <property type="entry name" value="WD40"/>
    <property type="match status" value="7"/>
</dbReference>
<keyword evidence="1 3" id="KW-0853">WD repeat</keyword>
<feature type="repeat" description="WD" evidence="3">
    <location>
        <begin position="1421"/>
        <end position="1455"/>
    </location>
</feature>
<dbReference type="Gene3D" id="3.40.50.300">
    <property type="entry name" value="P-loop containing nucleotide triphosphate hydrolases"/>
    <property type="match status" value="1"/>
</dbReference>
<feature type="repeat" description="WD" evidence="3">
    <location>
        <begin position="1286"/>
        <end position="1318"/>
    </location>
</feature>
<feature type="repeat" description="WD" evidence="3">
    <location>
        <begin position="1470"/>
        <end position="1511"/>
    </location>
</feature>
<accession>A0A0D9P5H2</accession>
<name>A0A0D9P5H2_METAN</name>
<reference evidence="8" key="1">
    <citation type="journal article" date="2014" name="BMC Genomics">
        <title>The genome sequence of the biocontrol fungus Metarhizium anisopliae and comparative genomics of Metarhizium species.</title>
        <authorList>
            <person name="Pattemore J.A."/>
            <person name="Hane J.K."/>
            <person name="Williams A.H."/>
            <person name="Wilson B.A."/>
            <person name="Stodart B.J."/>
            <person name="Ash G.J."/>
        </authorList>
    </citation>
    <scope>NUCLEOTIDE SEQUENCE [LARGE SCALE GENOMIC DNA]</scope>
    <source>
        <strain evidence="8">BRIP 53293</strain>
    </source>
</reference>
<dbReference type="PROSITE" id="PS00678">
    <property type="entry name" value="WD_REPEATS_1"/>
    <property type="match status" value="3"/>
</dbReference>
<dbReference type="CDD" id="cd00200">
    <property type="entry name" value="WD40"/>
    <property type="match status" value="1"/>
</dbReference>
<dbReference type="EMBL" id="KE384725">
    <property type="protein sequence ID" value="KJK81398.1"/>
    <property type="molecule type" value="Genomic_DNA"/>
</dbReference>
<evidence type="ECO:0000256" key="1">
    <source>
        <dbReference type="ARBA" id="ARBA00022574"/>
    </source>
</evidence>
<dbReference type="InterPro" id="IPR001680">
    <property type="entry name" value="WD40_rpt"/>
</dbReference>
<evidence type="ECO:0000256" key="4">
    <source>
        <dbReference type="SAM" id="MobiDB-lite"/>
    </source>
</evidence>
<organism evidence="7 8">
    <name type="scientific">Metarhizium anisopliae BRIP 53293</name>
    <dbReference type="NCBI Taxonomy" id="1291518"/>
    <lineage>
        <taxon>Eukaryota</taxon>
        <taxon>Fungi</taxon>
        <taxon>Dikarya</taxon>
        <taxon>Ascomycota</taxon>
        <taxon>Pezizomycotina</taxon>
        <taxon>Sordariomycetes</taxon>
        <taxon>Hypocreomycetidae</taxon>
        <taxon>Hypocreales</taxon>
        <taxon>Clavicipitaceae</taxon>
        <taxon>Metarhizium</taxon>
    </lineage>
</organism>
<dbReference type="PROSITE" id="PS50082">
    <property type="entry name" value="WD_REPEATS_2"/>
    <property type="match status" value="7"/>
</dbReference>
<feature type="repeat" description="WD" evidence="3">
    <location>
        <begin position="1142"/>
        <end position="1183"/>
    </location>
</feature>
<feature type="domain" description="NWD NACHT-NTPase N-terminal" evidence="5">
    <location>
        <begin position="155"/>
        <end position="347"/>
    </location>
</feature>
<dbReference type="InterPro" id="IPR015943">
    <property type="entry name" value="WD40/YVTN_repeat-like_dom_sf"/>
</dbReference>
<feature type="region of interest" description="Disordered" evidence="4">
    <location>
        <begin position="104"/>
        <end position="131"/>
    </location>
</feature>
<dbReference type="InterPro" id="IPR027417">
    <property type="entry name" value="P-loop_NTPase"/>
</dbReference>
<dbReference type="Gene3D" id="2.130.10.10">
    <property type="entry name" value="YVTN repeat-like/Quinoprotein amine dehydrogenase"/>
    <property type="match status" value="4"/>
</dbReference>
<dbReference type="SUPFAM" id="SSF50978">
    <property type="entry name" value="WD40 repeat-like"/>
    <property type="match status" value="2"/>
</dbReference>
<evidence type="ECO:0000313" key="8">
    <source>
        <dbReference type="Proteomes" id="UP000054544"/>
    </source>
</evidence>
<feature type="region of interest" description="Disordered" evidence="4">
    <location>
        <begin position="1"/>
        <end position="84"/>
    </location>
</feature>
<dbReference type="InterPro" id="IPR020472">
    <property type="entry name" value="WD40_PAC1"/>
</dbReference>
<dbReference type="Proteomes" id="UP000054544">
    <property type="component" value="Unassembled WGS sequence"/>
</dbReference>
<dbReference type="SMART" id="SM00320">
    <property type="entry name" value="WD40"/>
    <property type="match status" value="10"/>
</dbReference>
<dbReference type="PANTHER" id="PTHR19848:SF8">
    <property type="entry name" value="F-BOX AND WD REPEAT DOMAIN CONTAINING 7"/>
    <property type="match status" value="1"/>
</dbReference>
<evidence type="ECO:0000313" key="7">
    <source>
        <dbReference type="EMBL" id="KJK81398.1"/>
    </source>
</evidence>
<dbReference type="InterPro" id="IPR031359">
    <property type="entry name" value="NACHT_N"/>
</dbReference>
<dbReference type="Pfam" id="PF17100">
    <property type="entry name" value="NACHT_N"/>
    <property type="match status" value="1"/>
</dbReference>
<evidence type="ECO:0000256" key="3">
    <source>
        <dbReference type="PROSITE-ProRule" id="PRU00221"/>
    </source>
</evidence>
<feature type="region of interest" description="Disordered" evidence="4">
    <location>
        <begin position="393"/>
        <end position="417"/>
    </location>
</feature>
<protein>
    <submittedName>
        <fullName evidence="7">Uncharacterized protein</fullName>
    </submittedName>
</protein>